<sequence length="377" mass="43088">MSNVNNANNSININLSNGCILPQNLIVFVPEYVHLSDIDQCIQDRNAFFVSVNKQSLNTEIDAARRIHRRIMVLERNHFAFYIDGYPEPFRCCYRSRNLVMTDLRYMDSFPPMFFNYWPLALRNGLWSANQLPRLFFVNTDDYSYIHSSSADAHTIVEYYSCNDTTDMLDFDRFACIARAKTTCAQHFFVVKKGSLFIAVDTNNTDFRYSFTTAIKTRVIRDLSARTETVQSLVAAKSQLQMRRIEMLPQPGFELADSAGCLLKENDTFRLQIMRHPRQAHNDNDDTGAALSSDRQEYLCATLLGQATKKVVIHGSVSQGAVFSTKNINGIVYLTLNNNFVIIPQSQNDDLTTSSSIPAKSQRIQFHYDKDRNILLS</sequence>
<reference evidence="1" key="1">
    <citation type="submission" date="2022-07" db="EMBL/GenBank/DDBJ databases">
        <title>Phylogenomic reconstructions and comparative analyses of Kickxellomycotina fungi.</title>
        <authorList>
            <person name="Reynolds N.K."/>
            <person name="Stajich J.E."/>
            <person name="Barry K."/>
            <person name="Grigoriev I.V."/>
            <person name="Crous P."/>
            <person name="Smith M.E."/>
        </authorList>
    </citation>
    <scope>NUCLEOTIDE SEQUENCE</scope>
    <source>
        <strain evidence="1">NBRC 105413</strain>
    </source>
</reference>
<dbReference type="AlphaFoldDB" id="A0A9W8CH65"/>
<organism evidence="1 2">
    <name type="scientific">Coemansia asiatica</name>
    <dbReference type="NCBI Taxonomy" id="1052880"/>
    <lineage>
        <taxon>Eukaryota</taxon>
        <taxon>Fungi</taxon>
        <taxon>Fungi incertae sedis</taxon>
        <taxon>Zoopagomycota</taxon>
        <taxon>Kickxellomycotina</taxon>
        <taxon>Kickxellomycetes</taxon>
        <taxon>Kickxellales</taxon>
        <taxon>Kickxellaceae</taxon>
        <taxon>Coemansia</taxon>
    </lineage>
</organism>
<proteinExistence type="predicted"/>
<comment type="caution">
    <text evidence="1">The sequence shown here is derived from an EMBL/GenBank/DDBJ whole genome shotgun (WGS) entry which is preliminary data.</text>
</comment>
<evidence type="ECO:0000313" key="1">
    <source>
        <dbReference type="EMBL" id="KAJ1641708.1"/>
    </source>
</evidence>
<protein>
    <submittedName>
        <fullName evidence="1">Uncharacterized protein</fullName>
    </submittedName>
</protein>
<gene>
    <name evidence="1" type="ORF">LPJ64_006356</name>
</gene>
<dbReference type="Proteomes" id="UP001145021">
    <property type="component" value="Unassembled WGS sequence"/>
</dbReference>
<keyword evidence="2" id="KW-1185">Reference proteome</keyword>
<accession>A0A9W8CH65</accession>
<dbReference type="EMBL" id="JANBOH010000710">
    <property type="protein sequence ID" value="KAJ1641708.1"/>
    <property type="molecule type" value="Genomic_DNA"/>
</dbReference>
<evidence type="ECO:0000313" key="2">
    <source>
        <dbReference type="Proteomes" id="UP001145021"/>
    </source>
</evidence>
<feature type="non-terminal residue" evidence="1">
    <location>
        <position position="377"/>
    </location>
</feature>
<name>A0A9W8CH65_9FUNG</name>